<dbReference type="PANTHER" id="PTHR43546">
    <property type="entry name" value="UPF0173 METAL-DEPENDENT HYDROLASE MJ1163-RELATED"/>
    <property type="match status" value="1"/>
</dbReference>
<evidence type="ECO:0000259" key="1">
    <source>
        <dbReference type="SMART" id="SM00849"/>
    </source>
</evidence>
<dbReference type="EMBL" id="PFBD01000015">
    <property type="protein sequence ID" value="PIR87218.1"/>
    <property type="molecule type" value="Genomic_DNA"/>
</dbReference>
<name>A0A2H0ULE9_9BACT</name>
<dbReference type="SUPFAM" id="SSF56281">
    <property type="entry name" value="Metallo-hydrolase/oxidoreductase"/>
    <property type="match status" value="1"/>
</dbReference>
<proteinExistence type="predicted"/>
<sequence length="218" mass="23980">MKVQKFHHSCLLIEDGDTSVLIDPGVFSFGPNRISAESLPKIDAILITHKHADHCHPPTIKQLIERDNATVYCNADIASELVTQGINTQTIVVPEDIKLKEIAIASVAGEHEPLPVPIPQNNGFYINHRLLHPGDSHSFEQNLKNPPEILALPIAAPWGTVTRAIEIALALKPKHVIPIHDAIISNIFLPRLHEMCASVLNKAGIQFHPLQPGEILEL</sequence>
<comment type="caution">
    <text evidence="2">The sequence shown here is derived from an EMBL/GenBank/DDBJ whole genome shotgun (WGS) entry which is preliminary data.</text>
</comment>
<dbReference type="Pfam" id="PF13483">
    <property type="entry name" value="Lactamase_B_3"/>
    <property type="match status" value="1"/>
</dbReference>
<dbReference type="Proteomes" id="UP000229526">
    <property type="component" value="Unassembled WGS sequence"/>
</dbReference>
<dbReference type="AlphaFoldDB" id="A0A2H0ULE9"/>
<reference evidence="3" key="1">
    <citation type="submission" date="2017-09" db="EMBL/GenBank/DDBJ databases">
        <title>Depth-based differentiation of microbial function through sediment-hosted aquifers and enrichment of novel symbionts in the deep terrestrial subsurface.</title>
        <authorList>
            <person name="Probst A.J."/>
            <person name="Ladd B."/>
            <person name="Jarett J.K."/>
            <person name="Geller-Mcgrath D.E."/>
            <person name="Sieber C.M.K."/>
            <person name="Emerson J.B."/>
            <person name="Anantharaman K."/>
            <person name="Thomas B.C."/>
            <person name="Malmstrom R."/>
            <person name="Stieglmeier M."/>
            <person name="Klingl A."/>
            <person name="Woyke T."/>
            <person name="Ryan C.M."/>
            <person name="Banfield J.F."/>
        </authorList>
    </citation>
    <scope>NUCLEOTIDE SEQUENCE [LARGE SCALE GENOMIC DNA]</scope>
</reference>
<dbReference type="InterPro" id="IPR050114">
    <property type="entry name" value="UPF0173_UPF0282_UlaG_hydrolase"/>
</dbReference>
<feature type="domain" description="Metallo-beta-lactamase" evidence="1">
    <location>
        <begin position="7"/>
        <end position="180"/>
    </location>
</feature>
<dbReference type="PANTHER" id="PTHR43546:SF3">
    <property type="entry name" value="UPF0173 METAL-DEPENDENT HYDROLASE MJ1163"/>
    <property type="match status" value="1"/>
</dbReference>
<dbReference type="SMART" id="SM00849">
    <property type="entry name" value="Lactamase_B"/>
    <property type="match status" value="1"/>
</dbReference>
<gene>
    <name evidence="2" type="ORF">COU11_01540</name>
</gene>
<evidence type="ECO:0000313" key="2">
    <source>
        <dbReference type="EMBL" id="PIR87218.1"/>
    </source>
</evidence>
<protein>
    <recommendedName>
        <fullName evidence="1">Metallo-beta-lactamase domain-containing protein</fullName>
    </recommendedName>
</protein>
<dbReference type="InterPro" id="IPR001279">
    <property type="entry name" value="Metallo-B-lactamas"/>
</dbReference>
<evidence type="ECO:0000313" key="3">
    <source>
        <dbReference type="Proteomes" id="UP000229526"/>
    </source>
</evidence>
<dbReference type="InterPro" id="IPR036866">
    <property type="entry name" value="RibonucZ/Hydroxyglut_hydro"/>
</dbReference>
<dbReference type="Gene3D" id="3.60.15.10">
    <property type="entry name" value="Ribonuclease Z/Hydroxyacylglutathione hydrolase-like"/>
    <property type="match status" value="1"/>
</dbReference>
<accession>A0A2H0ULE9</accession>
<organism evidence="2 3">
    <name type="scientific">Candidatus Harrisonbacteria bacterium CG10_big_fil_rev_8_21_14_0_10_49_15</name>
    <dbReference type="NCBI Taxonomy" id="1974587"/>
    <lineage>
        <taxon>Bacteria</taxon>
        <taxon>Candidatus Harrisoniibacteriota</taxon>
    </lineage>
</organism>